<dbReference type="AlphaFoldDB" id="A0A840NL79"/>
<sequence length="412" mass="43708">MTDQPLAGRTVIDLTTALAGPYATLLLAGLGATVIKVENPATGGDTSRNNSPYVGKDGLAMSRRHDDDMSVSMLVRGRGKLSVTLNLKDPRAKSVFTDLVRDADVLVENYSPGVTGRLGIDYDSVREINPRLIYTSISGFGAQGGPGSGKAMDSIIQALSGVMMTAGEPDGDPVRFGLPIGDMLAPMFAVIGTVSALLQAETTGQGQHVDVSMLGALTSLVACEPFDAFEAVGMPQRTGSMVPRLAPFGILPVADGHIALCAPTDAFAHGVLRAMGRADLVAEADFRTRDQRVRRADELHDLIRDWCRDLPKAEVIERLSAEGVPAAEVRDPKDAVRDPLVRRRREVVPITHPRHDTGADLSATGLPITFSGASVGLDSPAPALGEHNDHVYRDLLGYTDEELTALTADSVI</sequence>
<dbReference type="RefSeq" id="WP_184478765.1">
    <property type="nucleotide sequence ID" value="NZ_JACHIV010000001.1"/>
</dbReference>
<dbReference type="Pfam" id="PF02515">
    <property type="entry name" value="CoA_transf_3"/>
    <property type="match status" value="1"/>
</dbReference>
<protein>
    <submittedName>
        <fullName evidence="2">Crotonobetainyl-CoA:carnitine CoA-transferase CaiB-like acyl-CoA transferase</fullName>
    </submittedName>
</protein>
<dbReference type="EMBL" id="JACHIV010000001">
    <property type="protein sequence ID" value="MBB5069017.1"/>
    <property type="molecule type" value="Genomic_DNA"/>
</dbReference>
<proteinExistence type="predicted"/>
<dbReference type="InterPro" id="IPR003673">
    <property type="entry name" value="CoA-Trfase_fam_III"/>
</dbReference>
<reference evidence="2 3" key="1">
    <citation type="submission" date="2020-08" db="EMBL/GenBank/DDBJ databases">
        <title>Sequencing the genomes of 1000 actinobacteria strains.</title>
        <authorList>
            <person name="Klenk H.-P."/>
        </authorList>
    </citation>
    <scope>NUCLEOTIDE SEQUENCE [LARGE SCALE GENOMIC DNA]</scope>
    <source>
        <strain evidence="2 3">DSM 45582</strain>
    </source>
</reference>
<evidence type="ECO:0000313" key="3">
    <source>
        <dbReference type="Proteomes" id="UP000580474"/>
    </source>
</evidence>
<evidence type="ECO:0000313" key="2">
    <source>
        <dbReference type="EMBL" id="MBB5069017.1"/>
    </source>
</evidence>
<evidence type="ECO:0000256" key="1">
    <source>
        <dbReference type="ARBA" id="ARBA00022679"/>
    </source>
</evidence>
<dbReference type="InterPro" id="IPR023606">
    <property type="entry name" value="CoA-Trfase_III_dom_1_sf"/>
</dbReference>
<accession>A0A840NL79</accession>
<dbReference type="GO" id="GO:0008410">
    <property type="term" value="F:CoA-transferase activity"/>
    <property type="evidence" value="ECO:0007669"/>
    <property type="project" value="TreeGrafter"/>
</dbReference>
<dbReference type="Gene3D" id="3.40.50.10540">
    <property type="entry name" value="Crotonobetainyl-coa:carnitine coa-transferase, domain 1"/>
    <property type="match status" value="1"/>
</dbReference>
<dbReference type="InterPro" id="IPR050483">
    <property type="entry name" value="CoA-transferase_III_domain"/>
</dbReference>
<dbReference type="SUPFAM" id="SSF89796">
    <property type="entry name" value="CoA-transferase family III (CaiB/BaiF)"/>
    <property type="match status" value="1"/>
</dbReference>
<gene>
    <name evidence="2" type="ORF">BJ969_002105</name>
</gene>
<dbReference type="Proteomes" id="UP000580474">
    <property type="component" value="Unassembled WGS sequence"/>
</dbReference>
<name>A0A840NL79_9PSEU</name>
<dbReference type="InterPro" id="IPR044855">
    <property type="entry name" value="CoA-Trfase_III_dom3_sf"/>
</dbReference>
<organism evidence="2 3">
    <name type="scientific">Saccharopolyspora gloriosae</name>
    <dbReference type="NCBI Taxonomy" id="455344"/>
    <lineage>
        <taxon>Bacteria</taxon>
        <taxon>Bacillati</taxon>
        <taxon>Actinomycetota</taxon>
        <taxon>Actinomycetes</taxon>
        <taxon>Pseudonocardiales</taxon>
        <taxon>Pseudonocardiaceae</taxon>
        <taxon>Saccharopolyspora</taxon>
    </lineage>
</organism>
<dbReference type="PANTHER" id="PTHR48207">
    <property type="entry name" value="SUCCINATE--HYDROXYMETHYLGLUTARATE COA-TRANSFERASE"/>
    <property type="match status" value="1"/>
</dbReference>
<comment type="caution">
    <text evidence="2">The sequence shown here is derived from an EMBL/GenBank/DDBJ whole genome shotgun (WGS) entry which is preliminary data.</text>
</comment>
<dbReference type="Gene3D" id="3.30.1540.10">
    <property type="entry name" value="formyl-coa transferase, domain 3"/>
    <property type="match status" value="1"/>
</dbReference>
<dbReference type="PANTHER" id="PTHR48207:SF3">
    <property type="entry name" value="SUCCINATE--HYDROXYMETHYLGLUTARATE COA-TRANSFERASE"/>
    <property type="match status" value="1"/>
</dbReference>
<keyword evidence="3" id="KW-1185">Reference proteome</keyword>
<keyword evidence="1 2" id="KW-0808">Transferase</keyword>